<protein>
    <submittedName>
        <fullName evidence="1">Uncharacterized protein</fullName>
    </submittedName>
</protein>
<comment type="caution">
    <text evidence="1">The sequence shown here is derived from an EMBL/GenBank/DDBJ whole genome shotgun (WGS) entry which is preliminary data.</text>
</comment>
<evidence type="ECO:0000313" key="2">
    <source>
        <dbReference type="Proteomes" id="UP001428341"/>
    </source>
</evidence>
<proteinExistence type="predicted"/>
<dbReference type="Proteomes" id="UP001428341">
    <property type="component" value="Unassembled WGS sequence"/>
</dbReference>
<dbReference type="AlphaFoldDB" id="A0AAP0LM73"/>
<sequence>MTDGANSDSRDIFEVGSTTLGKEIRPSTRLHTIIHVADGWEVGLAEPRVRSGFDAARDRTGSKTAARTWVKPSFYTCGLGSSPVPQKPEFFYPGF</sequence>
<name>A0AAP0LM73_9ROSI</name>
<dbReference type="EMBL" id="JBCGBO010000024">
    <property type="protein sequence ID" value="KAK9180627.1"/>
    <property type="molecule type" value="Genomic_DNA"/>
</dbReference>
<evidence type="ECO:0000313" key="1">
    <source>
        <dbReference type="EMBL" id="KAK9180627.1"/>
    </source>
</evidence>
<gene>
    <name evidence="1" type="ORF">WN944_023760</name>
</gene>
<organism evidence="1 2">
    <name type="scientific">Citrus x changshan-huyou</name>
    <dbReference type="NCBI Taxonomy" id="2935761"/>
    <lineage>
        <taxon>Eukaryota</taxon>
        <taxon>Viridiplantae</taxon>
        <taxon>Streptophyta</taxon>
        <taxon>Embryophyta</taxon>
        <taxon>Tracheophyta</taxon>
        <taxon>Spermatophyta</taxon>
        <taxon>Magnoliopsida</taxon>
        <taxon>eudicotyledons</taxon>
        <taxon>Gunneridae</taxon>
        <taxon>Pentapetalae</taxon>
        <taxon>rosids</taxon>
        <taxon>malvids</taxon>
        <taxon>Sapindales</taxon>
        <taxon>Rutaceae</taxon>
        <taxon>Aurantioideae</taxon>
        <taxon>Citrus</taxon>
    </lineage>
</organism>
<keyword evidence="2" id="KW-1185">Reference proteome</keyword>
<accession>A0AAP0LM73</accession>
<reference evidence="1 2" key="1">
    <citation type="submission" date="2024-05" db="EMBL/GenBank/DDBJ databases">
        <title>Haplotype-resolved chromosome-level genome assembly of Huyou (Citrus changshanensis).</title>
        <authorList>
            <person name="Miao C."/>
            <person name="Chen W."/>
            <person name="Wu Y."/>
            <person name="Wang L."/>
            <person name="Zhao S."/>
            <person name="Grierson D."/>
            <person name="Xu C."/>
            <person name="Chen K."/>
        </authorList>
    </citation>
    <scope>NUCLEOTIDE SEQUENCE [LARGE SCALE GENOMIC DNA]</scope>
    <source>
        <strain evidence="1">01-14</strain>
        <tissue evidence="1">Leaf</tissue>
    </source>
</reference>